<organism evidence="1 2">
    <name type="scientific">Winogradskya consettensis</name>
    <dbReference type="NCBI Taxonomy" id="113560"/>
    <lineage>
        <taxon>Bacteria</taxon>
        <taxon>Bacillati</taxon>
        <taxon>Actinomycetota</taxon>
        <taxon>Actinomycetes</taxon>
        <taxon>Micromonosporales</taxon>
        <taxon>Micromonosporaceae</taxon>
        <taxon>Winogradskya</taxon>
    </lineage>
</organism>
<sequence>MTDDHDIALEAERRRAIRALLAEPLLLPNSDEFALVRRHAEWLRTWFGTFLGYRLVVEAGFARLFKPGLGQGRGRPLQRPTGQFTPRMYAYLALTTAVLLTCPEQVLLSQLVADIRAAAVEAGIELGDAQRPAERRALGAALRQMVAWSALREEQGSVTGYADDDQAEALLTVERDIVAHLMATPPGRTATPAEFVAHAAGPGQGGSRHRVRRRLCEEPVLYVDDLTGADRVWLRREQRRDERSYLDYLGLQAELRAEGAALLDPDDSLSDVSFPGNGTVAQAALLTIGALTERLRPDPGALVVGVPVPKDLLDDILAGLAERHARRWAGQYVTDPVLLREAVVALLVSMDLMARSAPTVADVEPEESLAAAERAVDARHVRGTAPDGDLVLLAAAARYAPAEKVR</sequence>
<comment type="caution">
    <text evidence="1">The sequence shown here is derived from an EMBL/GenBank/DDBJ whole genome shotgun (WGS) entry which is preliminary data.</text>
</comment>
<proteinExistence type="predicted"/>
<dbReference type="InterPro" id="IPR013494">
    <property type="entry name" value="CHP02678"/>
</dbReference>
<reference evidence="1" key="1">
    <citation type="submission" date="2021-03" db="EMBL/GenBank/DDBJ databases">
        <title>Whole genome shotgun sequence of Actinoplanes consettensis NBRC 14913.</title>
        <authorList>
            <person name="Komaki H."/>
            <person name="Tamura T."/>
        </authorList>
    </citation>
    <scope>NUCLEOTIDE SEQUENCE</scope>
    <source>
        <strain evidence="1">NBRC 14913</strain>
    </source>
</reference>
<dbReference type="EMBL" id="BOQP01000028">
    <property type="protein sequence ID" value="GIM76854.1"/>
    <property type="molecule type" value="Genomic_DNA"/>
</dbReference>
<dbReference type="RefSeq" id="WP_212999879.1">
    <property type="nucleotide sequence ID" value="NZ_BAAATW010000005.1"/>
</dbReference>
<dbReference type="Pfam" id="PF09661">
    <property type="entry name" value="DUF2398"/>
    <property type="match status" value="1"/>
</dbReference>
<name>A0A919VS75_9ACTN</name>
<accession>A0A919VS75</accession>
<protein>
    <recommendedName>
        <fullName evidence="3">TIGR02678 family protein</fullName>
    </recommendedName>
</protein>
<evidence type="ECO:0000313" key="1">
    <source>
        <dbReference type="EMBL" id="GIM76854.1"/>
    </source>
</evidence>
<dbReference type="NCBIfam" id="TIGR02678">
    <property type="entry name" value="TIGR02678 family protein"/>
    <property type="match status" value="1"/>
</dbReference>
<dbReference type="AlphaFoldDB" id="A0A919VS75"/>
<gene>
    <name evidence="1" type="ORF">Aco04nite_52500</name>
</gene>
<evidence type="ECO:0000313" key="2">
    <source>
        <dbReference type="Proteomes" id="UP000680865"/>
    </source>
</evidence>
<evidence type="ECO:0008006" key="3">
    <source>
        <dbReference type="Google" id="ProtNLM"/>
    </source>
</evidence>
<dbReference type="Proteomes" id="UP000680865">
    <property type="component" value="Unassembled WGS sequence"/>
</dbReference>
<keyword evidence="2" id="KW-1185">Reference proteome</keyword>